<dbReference type="PATRIC" id="fig|1872076.5.peg.3154"/>
<dbReference type="InterPro" id="IPR007367">
    <property type="entry name" value="DUF433"/>
</dbReference>
<dbReference type="Pfam" id="PF04255">
    <property type="entry name" value="DUF433"/>
    <property type="match status" value="1"/>
</dbReference>
<dbReference type="InterPro" id="IPR009057">
    <property type="entry name" value="Homeodomain-like_sf"/>
</dbReference>
<evidence type="ECO:0000313" key="2">
    <source>
        <dbReference type="Proteomes" id="UP000094056"/>
    </source>
</evidence>
<organism evidence="1 2">
    <name type="scientific">Candidatus Scalindua rubra</name>
    <dbReference type="NCBI Taxonomy" id="1872076"/>
    <lineage>
        <taxon>Bacteria</taxon>
        <taxon>Pseudomonadati</taxon>
        <taxon>Planctomycetota</taxon>
        <taxon>Candidatus Brocadiia</taxon>
        <taxon>Candidatus Brocadiales</taxon>
        <taxon>Candidatus Scalinduaceae</taxon>
        <taxon>Candidatus Scalindua</taxon>
    </lineage>
</organism>
<comment type="caution">
    <text evidence="1">The sequence shown here is derived from an EMBL/GenBank/DDBJ whole genome shotgun (WGS) entry which is preliminary data.</text>
</comment>
<reference evidence="1 2" key="1">
    <citation type="submission" date="2016-07" db="EMBL/GenBank/DDBJ databases">
        <title>Draft genome of Scalindua rubra, obtained from a brine-seawater interface in the Red Sea, sheds light on salt adaptation in anammox bacteria.</title>
        <authorList>
            <person name="Speth D.R."/>
            <person name="Lagkouvardos I."/>
            <person name="Wang Y."/>
            <person name="Qian P.-Y."/>
            <person name="Dutilh B.E."/>
            <person name="Jetten M.S."/>
        </authorList>
    </citation>
    <scope>NUCLEOTIDE SEQUENCE [LARGE SCALE GENOMIC DNA]</scope>
    <source>
        <strain evidence="1">BSI-1</strain>
    </source>
</reference>
<dbReference type="PANTHER" id="PTHR34849">
    <property type="entry name" value="SSL5025 PROTEIN"/>
    <property type="match status" value="1"/>
</dbReference>
<dbReference type="PANTHER" id="PTHR34849:SF1">
    <property type="entry name" value="SLR0770 PROTEIN"/>
    <property type="match status" value="1"/>
</dbReference>
<dbReference type="EMBL" id="MAYW01000072">
    <property type="protein sequence ID" value="ODS32226.1"/>
    <property type="molecule type" value="Genomic_DNA"/>
</dbReference>
<evidence type="ECO:0008006" key="3">
    <source>
        <dbReference type="Google" id="ProtNLM"/>
    </source>
</evidence>
<dbReference type="AlphaFoldDB" id="A0A1E3X9D0"/>
<protein>
    <recommendedName>
        <fullName evidence="3">DUF433 domain-containing protein</fullName>
    </recommendedName>
</protein>
<sequence>MTTKTLDGHIEITKGIAGGKPRIAGHRITVQNIVVWHELLGRRADEIAAEYDMTLSDVYAALVYYYDHRTEIDKSIEESESFVKALQQKTPSKVSQKLNEQKA</sequence>
<dbReference type="Proteomes" id="UP000094056">
    <property type="component" value="Unassembled WGS sequence"/>
</dbReference>
<evidence type="ECO:0000313" key="1">
    <source>
        <dbReference type="EMBL" id="ODS32226.1"/>
    </source>
</evidence>
<proteinExistence type="predicted"/>
<accession>A0A1E3X9D0</accession>
<dbReference type="SUPFAM" id="SSF46689">
    <property type="entry name" value="Homeodomain-like"/>
    <property type="match status" value="1"/>
</dbReference>
<dbReference type="InterPro" id="IPR036388">
    <property type="entry name" value="WH-like_DNA-bd_sf"/>
</dbReference>
<name>A0A1E3X9D0_9BACT</name>
<gene>
    <name evidence="1" type="ORF">SCARUB_02666</name>
</gene>
<dbReference type="Gene3D" id="1.10.10.10">
    <property type="entry name" value="Winged helix-like DNA-binding domain superfamily/Winged helix DNA-binding domain"/>
    <property type="match status" value="1"/>
</dbReference>